<feature type="chain" id="PRO_5042194362" evidence="2">
    <location>
        <begin position="40"/>
        <end position="342"/>
    </location>
</feature>
<evidence type="ECO:0000313" key="4">
    <source>
        <dbReference type="EMBL" id="URF06754.1"/>
    </source>
</evidence>
<dbReference type="PANTHER" id="PTHR42928:SF5">
    <property type="entry name" value="BLR1237 PROTEIN"/>
    <property type="match status" value="1"/>
</dbReference>
<feature type="signal peptide" evidence="2">
    <location>
        <begin position="1"/>
        <end position="39"/>
    </location>
</feature>
<reference evidence="4" key="3">
    <citation type="submission" date="2022-05" db="EMBL/GenBank/DDBJ databases">
        <authorList>
            <person name="Kunte H.-J."/>
        </authorList>
    </citation>
    <scope>NUCLEOTIDE SEQUENCE</scope>
    <source>
        <strain evidence="4">G5</strain>
    </source>
</reference>
<dbReference type="InterPro" id="IPR005064">
    <property type="entry name" value="BUG"/>
</dbReference>
<dbReference type="RefSeq" id="WP_144197787.1">
    <property type="nucleotide sequence ID" value="NZ_CAJPVH010000025.1"/>
</dbReference>
<proteinExistence type="inferred from homology"/>
<keyword evidence="5" id="KW-1185">Reference proteome</keyword>
<dbReference type="InterPro" id="IPR042100">
    <property type="entry name" value="Bug_dom1"/>
</dbReference>
<dbReference type="Gene3D" id="3.40.190.150">
    <property type="entry name" value="Bordetella uptake gene, domain 1"/>
    <property type="match status" value="1"/>
</dbReference>
<reference evidence="4" key="2">
    <citation type="journal article" date="2022" name="Microbiol. Resour. Announc.">
        <title>Genome Sequence of Cupriavidus campinensis Strain G5, a Member of a Bacterial Consortium Capable of Polyethylene Degradation.</title>
        <authorList>
            <person name="Schneider B."/>
            <person name="Pfeiffer F."/>
            <person name="Dyall-Smith M."/>
            <person name="Kunte H.J."/>
        </authorList>
    </citation>
    <scope>NUCLEOTIDE SEQUENCE</scope>
    <source>
        <strain evidence="4">G5</strain>
    </source>
</reference>
<dbReference type="SUPFAM" id="SSF53850">
    <property type="entry name" value="Periplasmic binding protein-like II"/>
    <property type="match status" value="1"/>
</dbReference>
<dbReference type="Gene3D" id="3.40.190.10">
    <property type="entry name" value="Periplasmic binding protein-like II"/>
    <property type="match status" value="1"/>
</dbReference>
<dbReference type="AlphaFoldDB" id="A0AAE9I327"/>
<name>A0AAE9I327_9BURK</name>
<comment type="similarity">
    <text evidence="1">Belongs to the UPF0065 (bug) family.</text>
</comment>
<protein>
    <submittedName>
        <fullName evidence="4">Tripartite tricarboxylate transporter substrate binding protein BugD</fullName>
    </submittedName>
</protein>
<reference evidence="3 5" key="1">
    <citation type="submission" date="2019-05" db="EMBL/GenBank/DDBJ databases">
        <title>Whole genome sequence analysis of Cupriavidus campinensis S14E4C strain.</title>
        <authorList>
            <person name="Abbaszade G."/>
            <person name="Szabo A."/>
            <person name="Toumi M."/>
            <person name="Toth E."/>
        </authorList>
    </citation>
    <scope>NUCLEOTIDE SEQUENCE [LARGE SCALE GENOMIC DNA]</scope>
    <source>
        <strain evidence="3 5">S14E4C</strain>
    </source>
</reference>
<dbReference type="KEGG" id="ccam:M5D45_27140"/>
<dbReference type="EMBL" id="CP097331">
    <property type="protein sequence ID" value="URF06754.1"/>
    <property type="molecule type" value="Genomic_DNA"/>
</dbReference>
<dbReference type="PANTHER" id="PTHR42928">
    <property type="entry name" value="TRICARBOXYLATE-BINDING PROTEIN"/>
    <property type="match status" value="1"/>
</dbReference>
<gene>
    <name evidence="3" type="ORF">FGG12_11535</name>
    <name evidence="4" type="ORF">M5D45_27140</name>
</gene>
<organism evidence="4 6">
    <name type="scientific">Cupriavidus campinensis</name>
    <dbReference type="NCBI Taxonomy" id="151783"/>
    <lineage>
        <taxon>Bacteria</taxon>
        <taxon>Pseudomonadati</taxon>
        <taxon>Pseudomonadota</taxon>
        <taxon>Betaproteobacteria</taxon>
        <taxon>Burkholderiales</taxon>
        <taxon>Burkholderiaceae</taxon>
        <taxon>Cupriavidus</taxon>
    </lineage>
</organism>
<sequence>MKSSRPKSAVIAHHCRNVLWAALGMAAAVALTLPGRSHAADPYPSRPITMVVPFAAGGPTDVVARSVAAAMSKSLGQSVVVENRLGAGGTVSAAYVAKAAPDGYTILIHHNGMATAPALYSKLPYKPLTDFSFVGQVADVPMTLLGRHDLPPNTLPELITYIKQNQSKVNLANAGLGAVSQLCGMLFQKAIGVDLQTIPYQGTAPALTALLGGQVDVLCDQTTQTLPHIKAEKVKLYGVTTTERIPALPNTPTLREGGLKGFEVKVWHGIYAPKGTPPAVIDKLNGALRAGLKDPAVVARLQELGAVIVPADKQTPEGLRTWLAAEIDKWSPIIKEAGVKAD</sequence>
<evidence type="ECO:0000256" key="2">
    <source>
        <dbReference type="SAM" id="SignalP"/>
    </source>
</evidence>
<dbReference type="EMBL" id="VCIZ01000005">
    <property type="protein sequence ID" value="TSP12823.1"/>
    <property type="molecule type" value="Genomic_DNA"/>
</dbReference>
<dbReference type="Proteomes" id="UP001056132">
    <property type="component" value="Chromosome 2"/>
</dbReference>
<evidence type="ECO:0000313" key="6">
    <source>
        <dbReference type="Proteomes" id="UP001056132"/>
    </source>
</evidence>
<dbReference type="PIRSF" id="PIRSF017082">
    <property type="entry name" value="YflP"/>
    <property type="match status" value="1"/>
</dbReference>
<evidence type="ECO:0000313" key="5">
    <source>
        <dbReference type="Proteomes" id="UP000318943"/>
    </source>
</evidence>
<keyword evidence="2" id="KW-0732">Signal</keyword>
<dbReference type="Pfam" id="PF03401">
    <property type="entry name" value="TctC"/>
    <property type="match status" value="1"/>
</dbReference>
<accession>A0AAE9I327</accession>
<evidence type="ECO:0000313" key="3">
    <source>
        <dbReference type="EMBL" id="TSP12823.1"/>
    </source>
</evidence>
<dbReference type="CDD" id="cd13576">
    <property type="entry name" value="PBP2_BugD_Asp"/>
    <property type="match status" value="1"/>
</dbReference>
<evidence type="ECO:0000256" key="1">
    <source>
        <dbReference type="ARBA" id="ARBA00006987"/>
    </source>
</evidence>
<dbReference type="Proteomes" id="UP000318943">
    <property type="component" value="Unassembled WGS sequence"/>
</dbReference>